<name>A0A7W7LYG9_9ACTN</name>
<evidence type="ECO:0000313" key="2">
    <source>
        <dbReference type="Proteomes" id="UP000579523"/>
    </source>
</evidence>
<keyword evidence="2" id="KW-1185">Reference proteome</keyword>
<dbReference type="Proteomes" id="UP000579523">
    <property type="component" value="Unassembled WGS sequence"/>
</dbReference>
<evidence type="ECO:0000313" key="1">
    <source>
        <dbReference type="EMBL" id="MBB4898529.1"/>
    </source>
</evidence>
<gene>
    <name evidence="1" type="ORF">FHS37_002587</name>
</gene>
<reference evidence="1 2" key="1">
    <citation type="submission" date="2020-08" db="EMBL/GenBank/DDBJ databases">
        <title>Genomic Encyclopedia of Type Strains, Phase III (KMG-III): the genomes of soil and plant-associated and newly described type strains.</title>
        <authorList>
            <person name="Whitman W."/>
        </authorList>
    </citation>
    <scope>NUCLEOTIDE SEQUENCE [LARGE SCALE GENOMIC DNA]</scope>
    <source>
        <strain evidence="1 2">CECT 3273</strain>
    </source>
</reference>
<dbReference type="AlphaFoldDB" id="A0A7W7LYG9"/>
<dbReference type="EMBL" id="JACHJI010000004">
    <property type="protein sequence ID" value="MBB4898529.1"/>
    <property type="molecule type" value="Genomic_DNA"/>
</dbReference>
<comment type="caution">
    <text evidence="1">The sequence shown here is derived from an EMBL/GenBank/DDBJ whole genome shotgun (WGS) entry which is preliminary data.</text>
</comment>
<accession>A0A7W7LYG9</accession>
<proteinExistence type="predicted"/>
<protein>
    <submittedName>
        <fullName evidence="1">Uncharacterized protein</fullName>
    </submittedName>
</protein>
<sequence>MTNGDIKQIDEALQLNKDGPQVGSNTQDRFVVFSDGKIVVITENGEVWAHALIEA</sequence>
<organism evidence="1 2">
    <name type="scientific">Streptomyces griseomycini</name>
    <dbReference type="NCBI Taxonomy" id="66895"/>
    <lineage>
        <taxon>Bacteria</taxon>
        <taxon>Bacillati</taxon>
        <taxon>Actinomycetota</taxon>
        <taxon>Actinomycetes</taxon>
        <taxon>Kitasatosporales</taxon>
        <taxon>Streptomycetaceae</taxon>
        <taxon>Streptomyces</taxon>
    </lineage>
</organism>